<dbReference type="Proteomes" id="UP000615446">
    <property type="component" value="Unassembled WGS sequence"/>
</dbReference>
<dbReference type="OrthoDB" id="2316528at2759"/>
<accession>A0A2Z6S3R0</accession>
<evidence type="ECO:0000313" key="3">
    <source>
        <dbReference type="Proteomes" id="UP000247702"/>
    </source>
</evidence>
<comment type="caution">
    <text evidence="1">The sequence shown here is derived from an EMBL/GenBank/DDBJ whole genome shotgun (WGS) entry which is preliminary data.</text>
</comment>
<dbReference type="Proteomes" id="UP000247702">
    <property type="component" value="Unassembled WGS sequence"/>
</dbReference>
<dbReference type="EMBL" id="BEXD01004348">
    <property type="protein sequence ID" value="GBC10028.1"/>
    <property type="molecule type" value="Genomic_DNA"/>
</dbReference>
<gene>
    <name evidence="2" type="ORF">RCL2_001798600</name>
    <name evidence="1" type="ORF">RclHR1_00930006</name>
</gene>
<dbReference type="SUPFAM" id="SSF52047">
    <property type="entry name" value="RNI-like"/>
    <property type="match status" value="1"/>
</dbReference>
<name>A0A2Z6S3R0_9GLOM</name>
<proteinExistence type="predicted"/>
<keyword evidence="3" id="KW-1185">Reference proteome</keyword>
<reference evidence="1 3" key="1">
    <citation type="submission" date="2017-11" db="EMBL/GenBank/DDBJ databases">
        <title>The genome of Rhizophagus clarus HR1 reveals common genetic basis of auxotrophy among arbuscular mycorrhizal fungi.</title>
        <authorList>
            <person name="Kobayashi Y."/>
        </authorList>
    </citation>
    <scope>NUCLEOTIDE SEQUENCE [LARGE SCALE GENOMIC DNA]</scope>
    <source>
        <strain evidence="1 3">HR1</strain>
    </source>
</reference>
<organism evidence="1 3">
    <name type="scientific">Rhizophagus clarus</name>
    <dbReference type="NCBI Taxonomy" id="94130"/>
    <lineage>
        <taxon>Eukaryota</taxon>
        <taxon>Fungi</taxon>
        <taxon>Fungi incertae sedis</taxon>
        <taxon>Mucoromycota</taxon>
        <taxon>Glomeromycotina</taxon>
        <taxon>Glomeromycetes</taxon>
        <taxon>Glomerales</taxon>
        <taxon>Glomeraceae</taxon>
        <taxon>Rhizophagus</taxon>
    </lineage>
</organism>
<evidence type="ECO:0000313" key="2">
    <source>
        <dbReference type="EMBL" id="GES91153.1"/>
    </source>
</evidence>
<evidence type="ECO:0008006" key="4">
    <source>
        <dbReference type="Google" id="ProtNLM"/>
    </source>
</evidence>
<dbReference type="Gene3D" id="3.80.10.10">
    <property type="entry name" value="Ribonuclease Inhibitor"/>
    <property type="match status" value="1"/>
</dbReference>
<sequence length="490" mass="57372">MVYRLPADCISEIIEYLEEDKYTLYSCLLANRLWCEISVKVLWRNVWSFYQQRPLRVALSILSTLIACLPSESKELFHKNQILIPTPTSKSPLFNYAAFCKVLLTHKIIRLVDDFFKGSLSVNSLSLKNRKDLVVNEIIKMFAKQIYSLRKMTYYCSNINFTFAHFPGVQDLTELCCSSNLPSNFFHQLSKICQNLQSISIEFSNDVSNGLIELISLQNNLRSLSLIAFDLNWENIIPVLTTHSNMITKLHLYSGVVSSPLSFVKSFSKLQEIIFTFYEETDYEDFTKLEYIKFPELQILKFPTLCPKSDHVIKFLENNGTNLKNFYTSESDNALRLSIAKYCPNLKNLFIVFKNGELNILKSIFSNCQNLESIKIQCGKWYLAEKDVLETIATYSLNSFYKLKLYNVNRRSDLSPGDLESFFINWRNRTSKKLLEFIVIKNENYIHLDECEENMKIIKKYENLGIIKLVIKMLCDEEKDEEEEYYYYYC</sequence>
<protein>
    <recommendedName>
        <fullName evidence="4">F-box domain-containing protein</fullName>
    </recommendedName>
</protein>
<dbReference type="InterPro" id="IPR032675">
    <property type="entry name" value="LRR_dom_sf"/>
</dbReference>
<dbReference type="AlphaFoldDB" id="A0A2Z6S3R0"/>
<dbReference type="EMBL" id="BLAL01000197">
    <property type="protein sequence ID" value="GES91153.1"/>
    <property type="molecule type" value="Genomic_DNA"/>
</dbReference>
<evidence type="ECO:0000313" key="1">
    <source>
        <dbReference type="EMBL" id="GBC10028.1"/>
    </source>
</evidence>
<reference evidence="2" key="2">
    <citation type="submission" date="2019-10" db="EMBL/GenBank/DDBJ databases">
        <title>Conservation and host-specific expression of non-tandemly repeated heterogenous ribosome RNA gene in arbuscular mycorrhizal fungi.</title>
        <authorList>
            <person name="Maeda T."/>
            <person name="Kobayashi Y."/>
            <person name="Nakagawa T."/>
            <person name="Ezawa T."/>
            <person name="Yamaguchi K."/>
            <person name="Bino T."/>
            <person name="Nishimoto Y."/>
            <person name="Shigenobu S."/>
            <person name="Kawaguchi M."/>
        </authorList>
    </citation>
    <scope>NUCLEOTIDE SEQUENCE</scope>
    <source>
        <strain evidence="2">HR1</strain>
    </source>
</reference>